<name>A0A073IBF7_9SPIT</name>
<accession>A0A073IBF7</accession>
<evidence type="ECO:0000313" key="3">
    <source>
        <dbReference type="Proteomes" id="UP000053232"/>
    </source>
</evidence>
<dbReference type="Proteomes" id="UP000053232">
    <property type="component" value="Unassembled WGS sequence"/>
</dbReference>
<feature type="region of interest" description="Disordered" evidence="1">
    <location>
        <begin position="86"/>
        <end position="106"/>
    </location>
</feature>
<protein>
    <submittedName>
        <fullName evidence="2">Uncharacterized protein</fullName>
    </submittedName>
</protein>
<evidence type="ECO:0000256" key="1">
    <source>
        <dbReference type="SAM" id="MobiDB-lite"/>
    </source>
</evidence>
<dbReference type="EMBL" id="ARYC01005207">
    <property type="protein sequence ID" value="KEJ82747.1"/>
    <property type="molecule type" value="Genomic_DNA"/>
</dbReference>
<reference evidence="3" key="1">
    <citation type="journal article" date="2014" name="Cell">
        <title>The Architecture of a Scrambled Genome Reveals Massive Levels of Genomic Rearrangement during Development.</title>
        <authorList>
            <person name="Chen X."/>
            <person name="Bracht J.R."/>
            <person name="Goldman A.D."/>
            <person name="Dolzhenko E."/>
            <person name="Clay D.M."/>
            <person name="Swart E.C."/>
            <person name="Perlman D.H."/>
            <person name="Doak T.G."/>
            <person name="Stuart A."/>
            <person name="Amemiya C.T."/>
            <person name="Sebra R.P."/>
            <person name="Landweber L.F."/>
        </authorList>
    </citation>
    <scope>NUCLEOTIDE SEQUENCE [LARGE SCALE GENOMIC DNA]</scope>
    <source>
        <strain evidence="3">JRB310</strain>
    </source>
</reference>
<keyword evidence="3" id="KW-1185">Reference proteome</keyword>
<gene>
    <name evidence="2" type="ORF">OXYTRIMIC_194</name>
</gene>
<comment type="caution">
    <text evidence="2">The sequence shown here is derived from an EMBL/GenBank/DDBJ whole genome shotgun (WGS) entry which is preliminary data.</text>
</comment>
<organism evidence="2 3">
    <name type="scientific">Oxytricha trifallax</name>
    <dbReference type="NCBI Taxonomy" id="1172189"/>
    <lineage>
        <taxon>Eukaryota</taxon>
        <taxon>Sar</taxon>
        <taxon>Alveolata</taxon>
        <taxon>Ciliophora</taxon>
        <taxon>Intramacronucleata</taxon>
        <taxon>Spirotrichea</taxon>
        <taxon>Stichotrichia</taxon>
        <taxon>Sporadotrichida</taxon>
        <taxon>Oxytrichidae</taxon>
        <taxon>Oxytrichinae</taxon>
        <taxon>Oxytricha</taxon>
    </lineage>
</organism>
<proteinExistence type="predicted"/>
<sequence>MSPPGKKRKYIREKLAFKSKVKKGFQNMYQNKFIAAQVPHNPSQTINIENIQLNVIFQQVQGGVVQNLVGNVINGRVAVSVGNVGNHNQAQKPKHNMPLRSSAKHGDVANYQRAGAPEENQAHLSYSALTTRITKRMLNFQLEILKNPTRGSIKEQRKYMKEVGSIFAQKLLDDFQKY</sequence>
<dbReference type="AlphaFoldDB" id="A0A073IBF7"/>
<evidence type="ECO:0000313" key="2">
    <source>
        <dbReference type="EMBL" id="KEJ82747.1"/>
    </source>
</evidence>